<dbReference type="RefSeq" id="WP_027021315.1">
    <property type="nucleotide sequence ID" value="NZ_CP097501.1"/>
</dbReference>
<accession>A0AAE9HTL7</accession>
<dbReference type="AlphaFoldDB" id="A0AAE9HTL7"/>
<feature type="transmembrane region" description="Helical" evidence="1">
    <location>
        <begin position="34"/>
        <end position="56"/>
    </location>
</feature>
<feature type="transmembrane region" description="Helical" evidence="1">
    <location>
        <begin position="126"/>
        <end position="151"/>
    </location>
</feature>
<dbReference type="InterPro" id="IPR025187">
    <property type="entry name" value="DUF4112"/>
</dbReference>
<dbReference type="PANTHER" id="PTHR35519:SF2">
    <property type="entry name" value="PH DOMAIN PROTEIN"/>
    <property type="match status" value="1"/>
</dbReference>
<evidence type="ECO:0000313" key="3">
    <source>
        <dbReference type="Proteomes" id="UP001056819"/>
    </source>
</evidence>
<proteinExistence type="predicted"/>
<dbReference type="Pfam" id="PF13430">
    <property type="entry name" value="DUF4112"/>
    <property type="match status" value="1"/>
</dbReference>
<reference evidence="2" key="1">
    <citation type="submission" date="2022-05" db="EMBL/GenBank/DDBJ databases">
        <title>Alysiella filiformis genome sequencing.</title>
        <authorList>
            <person name="Viehboeck T."/>
        </authorList>
    </citation>
    <scope>NUCLEOTIDE SEQUENCE</scope>
    <source>
        <strain evidence="2">DSM 2580</strain>
    </source>
</reference>
<dbReference type="EMBL" id="CP097501">
    <property type="protein sequence ID" value="URD67414.1"/>
    <property type="molecule type" value="Genomic_DNA"/>
</dbReference>
<organism evidence="2 3">
    <name type="scientific">Conchiformibius steedae DSM 2580</name>
    <dbReference type="NCBI Taxonomy" id="1121352"/>
    <lineage>
        <taxon>Bacteria</taxon>
        <taxon>Pseudomonadati</taxon>
        <taxon>Pseudomonadota</taxon>
        <taxon>Betaproteobacteria</taxon>
        <taxon>Neisseriales</taxon>
        <taxon>Neisseriaceae</taxon>
        <taxon>Conchiformibius</taxon>
    </lineage>
</organism>
<protein>
    <submittedName>
        <fullName evidence="2">DUF4112 domain-containing protein</fullName>
    </submittedName>
</protein>
<feature type="transmembrane region" description="Helical" evidence="1">
    <location>
        <begin position="68"/>
        <end position="94"/>
    </location>
</feature>
<gene>
    <name evidence="2" type="ORF">LNQ82_09575</name>
</gene>
<keyword evidence="1" id="KW-0812">Transmembrane</keyword>
<keyword evidence="1" id="KW-1133">Transmembrane helix</keyword>
<evidence type="ECO:0000256" key="1">
    <source>
        <dbReference type="SAM" id="Phobius"/>
    </source>
</evidence>
<sequence length="158" mass="17717">MPEHRRYPELLRSRSYQACKQVSRYLDDYRLDGVIGLFPVVGDAVGQGFNAVYLYVAAVKLRSWRLSLVVLCNGLIDTVIGLIPFLGAVLDFFYQANKRNLALIEGFATGDAEVVREVNRRALVSLGLIALLLVSAYWLAKLAWAVLMYLWQSATGLF</sequence>
<keyword evidence="1" id="KW-0472">Membrane</keyword>
<name>A0AAE9HTL7_9NEIS</name>
<dbReference type="Proteomes" id="UP001056819">
    <property type="component" value="Chromosome"/>
</dbReference>
<dbReference type="PANTHER" id="PTHR35519">
    <property type="entry name" value="MEMBRANE PROTEINS"/>
    <property type="match status" value="1"/>
</dbReference>
<evidence type="ECO:0000313" key="2">
    <source>
        <dbReference type="EMBL" id="URD67414.1"/>
    </source>
</evidence>